<evidence type="ECO:0000256" key="5">
    <source>
        <dbReference type="HAMAP-Rule" id="MF_01371"/>
    </source>
</evidence>
<proteinExistence type="inferred from homology"/>
<dbReference type="CDD" id="cd01658">
    <property type="entry name" value="Ribosomal_L30"/>
    <property type="match status" value="1"/>
</dbReference>
<accession>A0ABX5M8M0</accession>
<dbReference type="PANTHER" id="PTHR15892">
    <property type="entry name" value="MITOCHONDRIAL RIBOSOMAL PROTEIN L30"/>
    <property type="match status" value="1"/>
</dbReference>
<feature type="domain" description="Large ribosomal subunit protein uL30-like ferredoxin-like fold" evidence="6">
    <location>
        <begin position="7"/>
        <end position="56"/>
    </location>
</feature>
<gene>
    <name evidence="5" type="primary">rpmD</name>
    <name evidence="7" type="ORF">C8R14_11654</name>
</gene>
<dbReference type="InterPro" id="IPR036919">
    <property type="entry name" value="Ribo_uL30_ferredoxin-like_sf"/>
</dbReference>
<comment type="similarity">
    <text evidence="1 5">Belongs to the universal ribosomal protein uL30 family.</text>
</comment>
<dbReference type="GO" id="GO:0005840">
    <property type="term" value="C:ribosome"/>
    <property type="evidence" value="ECO:0007669"/>
    <property type="project" value="UniProtKB-KW"/>
</dbReference>
<dbReference type="HAMAP" id="MF_01371_B">
    <property type="entry name" value="Ribosomal_uL30_B"/>
    <property type="match status" value="1"/>
</dbReference>
<evidence type="ECO:0000313" key="7">
    <source>
        <dbReference type="EMBL" id="PXV80570.1"/>
    </source>
</evidence>
<comment type="caution">
    <text evidence="7">The sequence shown here is derived from an EMBL/GenBank/DDBJ whole genome shotgun (WGS) entry which is preliminary data.</text>
</comment>
<name>A0ABX5M8M0_9PROT</name>
<evidence type="ECO:0000256" key="2">
    <source>
        <dbReference type="ARBA" id="ARBA00011838"/>
    </source>
</evidence>
<evidence type="ECO:0000256" key="1">
    <source>
        <dbReference type="ARBA" id="ARBA00007594"/>
    </source>
</evidence>
<evidence type="ECO:0000256" key="3">
    <source>
        <dbReference type="ARBA" id="ARBA00022980"/>
    </source>
</evidence>
<dbReference type="SUPFAM" id="SSF55129">
    <property type="entry name" value="Ribosomal protein L30p/L7e"/>
    <property type="match status" value="1"/>
</dbReference>
<protein>
    <recommendedName>
        <fullName evidence="5">Large ribosomal subunit protein uL30</fullName>
    </recommendedName>
</protein>
<organism evidence="7 8">
    <name type="scientific">Nitrosomonas eutropha</name>
    <dbReference type="NCBI Taxonomy" id="916"/>
    <lineage>
        <taxon>Bacteria</taxon>
        <taxon>Pseudomonadati</taxon>
        <taxon>Pseudomonadota</taxon>
        <taxon>Betaproteobacteria</taxon>
        <taxon>Nitrosomonadales</taxon>
        <taxon>Nitrosomonadaceae</taxon>
        <taxon>Nitrosomonas</taxon>
    </lineage>
</organism>
<dbReference type="Proteomes" id="UP000247780">
    <property type="component" value="Unassembled WGS sequence"/>
</dbReference>
<keyword evidence="8" id="KW-1185">Reference proteome</keyword>
<evidence type="ECO:0000256" key="4">
    <source>
        <dbReference type="ARBA" id="ARBA00023274"/>
    </source>
</evidence>
<dbReference type="Gene3D" id="3.30.1390.20">
    <property type="entry name" value="Ribosomal protein L30, ferredoxin-like fold domain"/>
    <property type="match status" value="1"/>
</dbReference>
<keyword evidence="3 5" id="KW-0689">Ribosomal protein</keyword>
<dbReference type="EMBL" id="QICQ01000016">
    <property type="protein sequence ID" value="PXV80570.1"/>
    <property type="molecule type" value="Genomic_DNA"/>
</dbReference>
<dbReference type="PIRSF" id="PIRSF002211">
    <property type="entry name" value="Ribosomal_L30_bac-type"/>
    <property type="match status" value="1"/>
</dbReference>
<evidence type="ECO:0000313" key="8">
    <source>
        <dbReference type="Proteomes" id="UP000247780"/>
    </source>
</evidence>
<reference evidence="7 8" key="1">
    <citation type="submission" date="2018-04" db="EMBL/GenBank/DDBJ databases">
        <title>Active sludge and wastewater microbial communities from Klosterneuburg, Austria.</title>
        <authorList>
            <person name="Wagner M."/>
        </authorList>
    </citation>
    <scope>NUCLEOTIDE SEQUENCE [LARGE SCALE GENOMIC DNA]</scope>
    <source>
        <strain evidence="7 8">Nm 57</strain>
    </source>
</reference>
<dbReference type="RefSeq" id="WP_011633690.1">
    <property type="nucleotide sequence ID" value="NZ_FNYF01000014.1"/>
</dbReference>
<evidence type="ECO:0000259" key="6">
    <source>
        <dbReference type="Pfam" id="PF00327"/>
    </source>
</evidence>
<dbReference type="NCBIfam" id="TIGR01308">
    <property type="entry name" value="rpmD_bact"/>
    <property type="match status" value="1"/>
</dbReference>
<dbReference type="Pfam" id="PF00327">
    <property type="entry name" value="Ribosomal_L30"/>
    <property type="match status" value="1"/>
</dbReference>
<sequence>MEKLKSIKITLVKSLIGAKKRHRLIIQGMGLRKINRTVFLPDLPSTRGMINKTAYLLKVEE</sequence>
<dbReference type="InterPro" id="IPR005996">
    <property type="entry name" value="Ribosomal_uL30_bac-type"/>
</dbReference>
<keyword evidence="4 5" id="KW-0687">Ribonucleoprotein</keyword>
<dbReference type="InterPro" id="IPR016082">
    <property type="entry name" value="Ribosomal_uL30_ferredoxin-like"/>
</dbReference>
<comment type="subunit">
    <text evidence="2 5">Part of the 50S ribosomal subunit.</text>
</comment>
<dbReference type="PANTHER" id="PTHR15892:SF2">
    <property type="entry name" value="LARGE RIBOSOMAL SUBUNIT PROTEIN UL30M"/>
    <property type="match status" value="1"/>
</dbReference>